<name>A0AAE0GCP4_9CHLO</name>
<evidence type="ECO:0000313" key="2">
    <source>
        <dbReference type="Proteomes" id="UP001190700"/>
    </source>
</evidence>
<sequence>MPRTKEECQSLMRSIISMRECGAIADPKASAKLAKRGDDAGDLERRLLHKQSFWLDLETVADVEDATIRMDELDGGRSFSVAWNTGVDRMRTFAIRVAATGEIVVVVTGSPGKTTSDAFECSGMLFLSRRS</sequence>
<evidence type="ECO:0000313" key="1">
    <source>
        <dbReference type="EMBL" id="KAK3275729.1"/>
    </source>
</evidence>
<comment type="caution">
    <text evidence="1">The sequence shown here is derived from an EMBL/GenBank/DDBJ whole genome shotgun (WGS) entry which is preliminary data.</text>
</comment>
<reference evidence="1 2" key="1">
    <citation type="journal article" date="2015" name="Genome Biol. Evol.">
        <title>Comparative Genomics of a Bacterivorous Green Alga Reveals Evolutionary Causalities and Consequences of Phago-Mixotrophic Mode of Nutrition.</title>
        <authorList>
            <person name="Burns J.A."/>
            <person name="Paasch A."/>
            <person name="Narechania A."/>
            <person name="Kim E."/>
        </authorList>
    </citation>
    <scope>NUCLEOTIDE SEQUENCE [LARGE SCALE GENOMIC DNA]</scope>
    <source>
        <strain evidence="1 2">PLY_AMNH</strain>
    </source>
</reference>
<dbReference type="AlphaFoldDB" id="A0AAE0GCP4"/>
<proteinExistence type="predicted"/>
<gene>
    <name evidence="1" type="ORF">CYMTET_16152</name>
</gene>
<organism evidence="1 2">
    <name type="scientific">Cymbomonas tetramitiformis</name>
    <dbReference type="NCBI Taxonomy" id="36881"/>
    <lineage>
        <taxon>Eukaryota</taxon>
        <taxon>Viridiplantae</taxon>
        <taxon>Chlorophyta</taxon>
        <taxon>Pyramimonadophyceae</taxon>
        <taxon>Pyramimonadales</taxon>
        <taxon>Pyramimonadaceae</taxon>
        <taxon>Cymbomonas</taxon>
    </lineage>
</organism>
<protein>
    <submittedName>
        <fullName evidence="1">Uncharacterized protein</fullName>
    </submittedName>
</protein>
<dbReference type="EMBL" id="LGRX02007050">
    <property type="protein sequence ID" value="KAK3275729.1"/>
    <property type="molecule type" value="Genomic_DNA"/>
</dbReference>
<accession>A0AAE0GCP4</accession>
<dbReference type="Proteomes" id="UP001190700">
    <property type="component" value="Unassembled WGS sequence"/>
</dbReference>
<keyword evidence="2" id="KW-1185">Reference proteome</keyword>